<dbReference type="AlphaFoldDB" id="F4S715"/>
<dbReference type="PANTHER" id="PTHR12608">
    <property type="entry name" value="TRANSMEMBRANE PROTEIN HTP-1 RELATED"/>
    <property type="match status" value="1"/>
</dbReference>
<sequence>MIVVSEIGDKTFLLAALLAMRHSRSVIFLGAFSALLVMSILSAGLGHILPTLISRRYTVLAASGLFLVFGVKMLHEGLVMESGTGKVQEEMKEVEDEIREKEVDMDVTTAEFNSLEQGRHSSPKSTPPRLLTGGGNKGSPGRPRHKRSKSQTQNGLKNLVYLVLSPVFVQTFIMTFLAEWGDRSQISTIALGAAHSVYLVCIGTVLGHAFCTFLAVMGGRWLATKISVKHVTLGGAILFLVFGVLYLYEGWFWDEVEGSISDVTSAATKIISTKSDSP</sequence>
<keyword evidence="5 6" id="KW-0472">Membrane</keyword>
<dbReference type="FunCoup" id="F4S715">
    <property type="interactions" value="429"/>
</dbReference>
<dbReference type="GO" id="GO:0030026">
    <property type="term" value="P:intracellular manganese ion homeostasis"/>
    <property type="evidence" value="ECO:0007669"/>
    <property type="project" value="EnsemblFungi"/>
</dbReference>
<evidence type="ECO:0000313" key="9">
    <source>
        <dbReference type="EMBL" id="EGF99556.1"/>
    </source>
</evidence>
<dbReference type="RefSeq" id="XP_007417127.1">
    <property type="nucleotide sequence ID" value="XM_007417065.1"/>
</dbReference>
<dbReference type="GO" id="GO:0005797">
    <property type="term" value="C:Golgi medial cisterna"/>
    <property type="evidence" value="ECO:0007669"/>
    <property type="project" value="EnsemblFungi"/>
</dbReference>
<dbReference type="Pfam" id="PF01169">
    <property type="entry name" value="GDT1"/>
    <property type="match status" value="2"/>
</dbReference>
<dbReference type="InterPro" id="IPR001727">
    <property type="entry name" value="GDT1-like"/>
</dbReference>
<evidence type="ECO:0000256" key="7">
    <source>
        <dbReference type="SAM" id="Coils"/>
    </source>
</evidence>
<feature type="coiled-coil region" evidence="7">
    <location>
        <begin position="84"/>
        <end position="111"/>
    </location>
</feature>
<keyword evidence="3 6" id="KW-0812">Transmembrane</keyword>
<dbReference type="PANTHER" id="PTHR12608:SF1">
    <property type="entry name" value="TRANSMEMBRANE PROTEIN 165"/>
    <property type="match status" value="1"/>
</dbReference>
<dbReference type="GO" id="GO:0010486">
    <property type="term" value="F:manganese:proton antiporter activity"/>
    <property type="evidence" value="ECO:0007669"/>
    <property type="project" value="EnsemblFungi"/>
</dbReference>
<dbReference type="GO" id="GO:0000329">
    <property type="term" value="C:fungal-type vacuole membrane"/>
    <property type="evidence" value="ECO:0007669"/>
    <property type="project" value="TreeGrafter"/>
</dbReference>
<dbReference type="GO" id="GO:0005801">
    <property type="term" value="C:cis-Golgi network"/>
    <property type="evidence" value="ECO:0007669"/>
    <property type="project" value="EnsemblFungi"/>
</dbReference>
<gene>
    <name evidence="9" type="ORF">MELLADRAFT_40202</name>
</gene>
<dbReference type="VEuPathDB" id="FungiDB:MELLADRAFT_40202"/>
<reference evidence="10" key="1">
    <citation type="journal article" date="2011" name="Proc. Natl. Acad. Sci. U.S.A.">
        <title>Obligate biotrophy features unraveled by the genomic analysis of rust fungi.</title>
        <authorList>
            <person name="Duplessis S."/>
            <person name="Cuomo C.A."/>
            <person name="Lin Y.-C."/>
            <person name="Aerts A."/>
            <person name="Tisserant E."/>
            <person name="Veneault-Fourrey C."/>
            <person name="Joly D.L."/>
            <person name="Hacquard S."/>
            <person name="Amselem J."/>
            <person name="Cantarel B.L."/>
            <person name="Chiu R."/>
            <person name="Coutinho P.M."/>
            <person name="Feau N."/>
            <person name="Field M."/>
            <person name="Frey P."/>
            <person name="Gelhaye E."/>
            <person name="Goldberg J."/>
            <person name="Grabherr M.G."/>
            <person name="Kodira C.D."/>
            <person name="Kohler A."/>
            <person name="Kuees U."/>
            <person name="Lindquist E.A."/>
            <person name="Lucas S.M."/>
            <person name="Mago R."/>
            <person name="Mauceli E."/>
            <person name="Morin E."/>
            <person name="Murat C."/>
            <person name="Pangilinan J.L."/>
            <person name="Park R."/>
            <person name="Pearson M."/>
            <person name="Quesneville H."/>
            <person name="Rouhier N."/>
            <person name="Sakthikumar S."/>
            <person name="Salamov A.A."/>
            <person name="Schmutz J."/>
            <person name="Selles B."/>
            <person name="Shapiro H."/>
            <person name="Tanguay P."/>
            <person name="Tuskan G.A."/>
            <person name="Henrissat B."/>
            <person name="Van de Peer Y."/>
            <person name="Rouze P."/>
            <person name="Ellis J.G."/>
            <person name="Dodds P.N."/>
            <person name="Schein J.E."/>
            <person name="Zhong S."/>
            <person name="Hamelin R.C."/>
            <person name="Grigoriev I.V."/>
            <person name="Szabo L.J."/>
            <person name="Martin F."/>
        </authorList>
    </citation>
    <scope>NUCLEOTIDE SEQUENCE [LARGE SCALE GENOMIC DNA]</scope>
    <source>
        <strain evidence="10">98AG31 / pathotype 3-4-7</strain>
    </source>
</reference>
<keyword evidence="4 6" id="KW-1133">Transmembrane helix</keyword>
<dbReference type="InterPro" id="IPR049555">
    <property type="entry name" value="GDT1-like_CS"/>
</dbReference>
<protein>
    <recommendedName>
        <fullName evidence="6">GDT1 family protein</fullName>
    </recommendedName>
</protein>
<comment type="similarity">
    <text evidence="2 6">Belongs to the GDT1 family.</text>
</comment>
<feature type="transmembrane region" description="Helical" evidence="6">
    <location>
        <begin position="26"/>
        <end position="45"/>
    </location>
</feature>
<comment type="subcellular location">
    <subcellularLocation>
        <location evidence="1 6">Membrane</location>
        <topology evidence="1 6">Multi-pass membrane protein</topology>
    </subcellularLocation>
</comment>
<feature type="transmembrane region" description="Helical" evidence="6">
    <location>
        <begin position="230"/>
        <end position="248"/>
    </location>
</feature>
<dbReference type="eggNOG" id="KOG2881">
    <property type="taxonomic scope" value="Eukaryota"/>
</dbReference>
<dbReference type="GeneID" id="18927867"/>
<keyword evidence="10" id="KW-1185">Reference proteome</keyword>
<dbReference type="InParanoid" id="F4S715"/>
<dbReference type="OrthoDB" id="442680at2759"/>
<evidence type="ECO:0000256" key="5">
    <source>
        <dbReference type="ARBA" id="ARBA00023136"/>
    </source>
</evidence>
<accession>F4S715</accession>
<organism evidence="10">
    <name type="scientific">Melampsora larici-populina (strain 98AG31 / pathotype 3-4-7)</name>
    <name type="common">Poplar leaf rust fungus</name>
    <dbReference type="NCBI Taxonomy" id="747676"/>
    <lineage>
        <taxon>Eukaryota</taxon>
        <taxon>Fungi</taxon>
        <taxon>Dikarya</taxon>
        <taxon>Basidiomycota</taxon>
        <taxon>Pucciniomycotina</taxon>
        <taxon>Pucciniomycetes</taxon>
        <taxon>Pucciniales</taxon>
        <taxon>Melampsoraceae</taxon>
        <taxon>Melampsora</taxon>
    </lineage>
</organism>
<proteinExistence type="inferred from homology"/>
<evidence type="ECO:0000256" key="3">
    <source>
        <dbReference type="ARBA" id="ARBA00022692"/>
    </source>
</evidence>
<evidence type="ECO:0000256" key="2">
    <source>
        <dbReference type="ARBA" id="ARBA00009190"/>
    </source>
</evidence>
<evidence type="ECO:0000256" key="1">
    <source>
        <dbReference type="ARBA" id="ARBA00004141"/>
    </source>
</evidence>
<dbReference type="GO" id="GO:0032472">
    <property type="term" value="P:Golgi calcium ion transport"/>
    <property type="evidence" value="ECO:0007669"/>
    <property type="project" value="TreeGrafter"/>
</dbReference>
<dbReference type="Proteomes" id="UP000001072">
    <property type="component" value="Unassembled WGS sequence"/>
</dbReference>
<dbReference type="GO" id="GO:0032468">
    <property type="term" value="P:Golgi calcium ion homeostasis"/>
    <property type="evidence" value="ECO:0007669"/>
    <property type="project" value="EnsemblFungi"/>
</dbReference>
<dbReference type="HOGENOM" id="CLU_040186_0_0_1"/>
<feature type="transmembrane region" description="Helical" evidence="6">
    <location>
        <begin position="159"/>
        <end position="177"/>
    </location>
</feature>
<name>F4S715_MELLP</name>
<evidence type="ECO:0000256" key="4">
    <source>
        <dbReference type="ARBA" id="ARBA00022989"/>
    </source>
</evidence>
<feature type="transmembrane region" description="Helical" evidence="6">
    <location>
        <begin position="197"/>
        <end position="218"/>
    </location>
</feature>
<dbReference type="PROSITE" id="PS01214">
    <property type="entry name" value="UPF0016"/>
    <property type="match status" value="1"/>
</dbReference>
<evidence type="ECO:0000313" key="10">
    <source>
        <dbReference type="Proteomes" id="UP000001072"/>
    </source>
</evidence>
<feature type="transmembrane region" description="Helical" evidence="6">
    <location>
        <begin position="57"/>
        <end position="74"/>
    </location>
</feature>
<dbReference type="GO" id="GO:0015369">
    <property type="term" value="F:calcium:proton antiporter activity"/>
    <property type="evidence" value="ECO:0007669"/>
    <property type="project" value="EnsemblFungi"/>
</dbReference>
<evidence type="ECO:0000256" key="6">
    <source>
        <dbReference type="RuleBase" id="RU365102"/>
    </source>
</evidence>
<keyword evidence="7" id="KW-0175">Coiled coil</keyword>
<feature type="region of interest" description="Disordered" evidence="8">
    <location>
        <begin position="114"/>
        <end position="152"/>
    </location>
</feature>
<dbReference type="KEGG" id="mlr:MELLADRAFT_40202"/>
<dbReference type="EMBL" id="GL883157">
    <property type="protein sequence ID" value="EGF99556.1"/>
    <property type="molecule type" value="Genomic_DNA"/>
</dbReference>
<dbReference type="STRING" id="747676.F4S715"/>
<evidence type="ECO:0000256" key="8">
    <source>
        <dbReference type="SAM" id="MobiDB-lite"/>
    </source>
</evidence>